<organism evidence="6 7">
    <name type="scientific">Sesamum alatum</name>
    <dbReference type="NCBI Taxonomy" id="300844"/>
    <lineage>
        <taxon>Eukaryota</taxon>
        <taxon>Viridiplantae</taxon>
        <taxon>Streptophyta</taxon>
        <taxon>Embryophyta</taxon>
        <taxon>Tracheophyta</taxon>
        <taxon>Spermatophyta</taxon>
        <taxon>Magnoliopsida</taxon>
        <taxon>eudicotyledons</taxon>
        <taxon>Gunneridae</taxon>
        <taxon>Pentapetalae</taxon>
        <taxon>asterids</taxon>
        <taxon>lamiids</taxon>
        <taxon>Lamiales</taxon>
        <taxon>Pedaliaceae</taxon>
        <taxon>Sesamum</taxon>
    </lineage>
</organism>
<evidence type="ECO:0000259" key="5">
    <source>
        <dbReference type="Pfam" id="PF23598"/>
    </source>
</evidence>
<evidence type="ECO:0000313" key="7">
    <source>
        <dbReference type="Proteomes" id="UP001293254"/>
    </source>
</evidence>
<dbReference type="EMBL" id="JACGWO010000006">
    <property type="protein sequence ID" value="KAK4425307.1"/>
    <property type="molecule type" value="Genomic_DNA"/>
</dbReference>
<keyword evidence="1" id="KW-0677">Repeat</keyword>
<comment type="caution">
    <text evidence="6">The sequence shown here is derived from an EMBL/GenBank/DDBJ whole genome shotgun (WGS) entry which is preliminary data.</text>
</comment>
<dbReference type="Pfam" id="PF23559">
    <property type="entry name" value="WHD_DRP"/>
    <property type="match status" value="1"/>
</dbReference>
<keyword evidence="2" id="KW-0547">Nucleotide-binding</keyword>
<sequence length="270" mass="31513">MAEGMISLEDEGQGESLRDVAERYLFELASRCIVQVKMDETSIYKRFESCWLHDLIRDLCLSKGKEERFLGVIDRQMEREEKSSIRNTSRLAIHLNELDNDHNHNIGENKNLRSLIFLQKNRRNRNWHNCITFGMLKFLKVLVLESYEFENGKLPKGIEKLNLLKLLSIQNSIVKELPPSICKLPRVQSLNLQIRLQSGLHIRLPNSIYKMRQLRHLIMYDRHESIAGGKLKLEGLNDLETLIGFDSSKDDITHLLKLQKLRVIERNNPG</sequence>
<dbReference type="InterPro" id="IPR044974">
    <property type="entry name" value="Disease_R_plants"/>
</dbReference>
<evidence type="ECO:0000256" key="3">
    <source>
        <dbReference type="ARBA" id="ARBA00022840"/>
    </source>
</evidence>
<name>A0AAE1Y8H1_9LAMI</name>
<dbReference type="PANTHER" id="PTHR23155">
    <property type="entry name" value="DISEASE RESISTANCE PROTEIN RP"/>
    <property type="match status" value="1"/>
</dbReference>
<reference evidence="6" key="2">
    <citation type="journal article" date="2024" name="Plant">
        <title>Genomic evolution and insights into agronomic trait innovations of Sesamum species.</title>
        <authorList>
            <person name="Miao H."/>
            <person name="Wang L."/>
            <person name="Qu L."/>
            <person name="Liu H."/>
            <person name="Sun Y."/>
            <person name="Le M."/>
            <person name="Wang Q."/>
            <person name="Wei S."/>
            <person name="Zheng Y."/>
            <person name="Lin W."/>
            <person name="Duan Y."/>
            <person name="Cao H."/>
            <person name="Xiong S."/>
            <person name="Wang X."/>
            <person name="Wei L."/>
            <person name="Li C."/>
            <person name="Ma Q."/>
            <person name="Ju M."/>
            <person name="Zhao R."/>
            <person name="Li G."/>
            <person name="Mu C."/>
            <person name="Tian Q."/>
            <person name="Mei H."/>
            <person name="Zhang T."/>
            <person name="Gao T."/>
            <person name="Zhang H."/>
        </authorList>
    </citation>
    <scope>NUCLEOTIDE SEQUENCE</scope>
    <source>
        <strain evidence="6">3651</strain>
    </source>
</reference>
<dbReference type="InterPro" id="IPR032675">
    <property type="entry name" value="LRR_dom_sf"/>
</dbReference>
<dbReference type="Proteomes" id="UP001293254">
    <property type="component" value="Unassembled WGS sequence"/>
</dbReference>
<feature type="domain" description="Disease resistance R13L4/SHOC-2-like LRR" evidence="5">
    <location>
        <begin position="135"/>
        <end position="265"/>
    </location>
</feature>
<evidence type="ECO:0000256" key="2">
    <source>
        <dbReference type="ARBA" id="ARBA00022741"/>
    </source>
</evidence>
<dbReference type="PANTHER" id="PTHR23155:SF1185">
    <property type="entry name" value="DISEASE RESISTANCE RPP8-LIKE PROTEIN 3-RELATED"/>
    <property type="match status" value="1"/>
</dbReference>
<dbReference type="GO" id="GO:0098542">
    <property type="term" value="P:defense response to other organism"/>
    <property type="evidence" value="ECO:0007669"/>
    <property type="project" value="TreeGrafter"/>
</dbReference>
<dbReference type="Pfam" id="PF23598">
    <property type="entry name" value="LRR_14"/>
    <property type="match status" value="1"/>
</dbReference>
<gene>
    <name evidence="6" type="ORF">Salat_1724600</name>
</gene>
<proteinExistence type="predicted"/>
<protein>
    <submittedName>
        <fullName evidence="6">Disease resistance protein</fullName>
    </submittedName>
</protein>
<accession>A0AAE1Y8H1</accession>
<evidence type="ECO:0000256" key="1">
    <source>
        <dbReference type="ARBA" id="ARBA00022737"/>
    </source>
</evidence>
<dbReference type="InterPro" id="IPR058922">
    <property type="entry name" value="WHD_DRP"/>
</dbReference>
<keyword evidence="7" id="KW-1185">Reference proteome</keyword>
<keyword evidence="3" id="KW-0067">ATP-binding</keyword>
<feature type="domain" description="Disease resistance protein winged helix" evidence="4">
    <location>
        <begin position="1"/>
        <end position="60"/>
    </location>
</feature>
<evidence type="ECO:0000313" key="6">
    <source>
        <dbReference type="EMBL" id="KAK4425307.1"/>
    </source>
</evidence>
<dbReference type="InterPro" id="IPR055414">
    <property type="entry name" value="LRR_R13L4/SHOC2-like"/>
</dbReference>
<evidence type="ECO:0000259" key="4">
    <source>
        <dbReference type="Pfam" id="PF23559"/>
    </source>
</evidence>
<reference evidence="6" key="1">
    <citation type="submission" date="2020-06" db="EMBL/GenBank/DDBJ databases">
        <authorList>
            <person name="Li T."/>
            <person name="Hu X."/>
            <person name="Zhang T."/>
            <person name="Song X."/>
            <person name="Zhang H."/>
            <person name="Dai N."/>
            <person name="Sheng W."/>
            <person name="Hou X."/>
            <person name="Wei L."/>
        </authorList>
    </citation>
    <scope>NUCLEOTIDE SEQUENCE</scope>
    <source>
        <strain evidence="6">3651</strain>
        <tissue evidence="6">Leaf</tissue>
    </source>
</reference>
<dbReference type="AlphaFoldDB" id="A0AAE1Y8H1"/>
<dbReference type="SUPFAM" id="SSF52058">
    <property type="entry name" value="L domain-like"/>
    <property type="match status" value="1"/>
</dbReference>
<dbReference type="Gene3D" id="3.80.10.10">
    <property type="entry name" value="Ribonuclease Inhibitor"/>
    <property type="match status" value="1"/>
</dbReference>